<dbReference type="RefSeq" id="WP_012659194.1">
    <property type="nucleotide sequence ID" value="NC_012028.1"/>
</dbReference>
<dbReference type="HOGENOM" id="CLU_024566_8_2_2"/>
<accession>B9LVX2</accession>
<proteinExistence type="predicted"/>
<reference evidence="2 3" key="1">
    <citation type="journal article" date="2016" name="Stand. Genomic Sci.">
        <title>Complete genome sequence of the Antarctic Halorubrum lacusprofundi type strain ACAM 34.</title>
        <authorList>
            <person name="Anderson I.J."/>
            <person name="DasSarma P."/>
            <person name="Lucas S."/>
            <person name="Copeland A."/>
            <person name="Lapidus A."/>
            <person name="Del Rio T.G."/>
            <person name="Tice H."/>
            <person name="Dalin E."/>
            <person name="Bruce D.C."/>
            <person name="Goodwin L."/>
            <person name="Pitluck S."/>
            <person name="Sims D."/>
            <person name="Brettin T.S."/>
            <person name="Detter J.C."/>
            <person name="Han C.S."/>
            <person name="Larimer F."/>
            <person name="Hauser L."/>
            <person name="Land M."/>
            <person name="Ivanova N."/>
            <person name="Richardson P."/>
            <person name="Cavicchioli R."/>
            <person name="DasSarma S."/>
            <person name="Woese C.R."/>
            <person name="Kyrpides N.C."/>
        </authorList>
    </citation>
    <scope>NUCLEOTIDE SEQUENCE [LARGE SCALE GENOMIC DNA]</scope>
    <source>
        <strain evidence="3">ATCC 49239 / DSM 5036 / JCM 8891 / ACAM 34</strain>
    </source>
</reference>
<dbReference type="GeneID" id="25140508"/>
<keyword evidence="3" id="KW-1185">Reference proteome</keyword>
<evidence type="ECO:0000313" key="3">
    <source>
        <dbReference type="Proteomes" id="UP000000740"/>
    </source>
</evidence>
<dbReference type="EMBL" id="CP001366">
    <property type="protein sequence ID" value="ACM58362.1"/>
    <property type="molecule type" value="Genomic_DNA"/>
</dbReference>
<comment type="cofactor">
    <cofactor evidence="1">
        <name>Mg(2+)</name>
        <dbReference type="ChEBI" id="CHEBI:18420"/>
    </cofactor>
    <text evidence="1">Binds 2 magnesium ions per subunit.</text>
</comment>
<feature type="binding site" evidence="1">
    <location>
        <position position="259"/>
    </location>
    <ligand>
        <name>Mg(2+)</name>
        <dbReference type="ChEBI" id="CHEBI:18420"/>
        <label>1</label>
    </ligand>
</feature>
<dbReference type="GO" id="GO:0046872">
    <property type="term" value="F:metal ion binding"/>
    <property type="evidence" value="ECO:0007669"/>
    <property type="project" value="UniProtKB-KW"/>
</dbReference>
<evidence type="ECO:0000313" key="2">
    <source>
        <dbReference type="EMBL" id="ACM58362.1"/>
    </source>
</evidence>
<dbReference type="PANTHER" id="PTHR16222">
    <property type="entry name" value="ADP-RIBOSYLGLYCOHYDROLASE"/>
    <property type="match status" value="1"/>
</dbReference>
<feature type="binding site" evidence="1">
    <location>
        <position position="57"/>
    </location>
    <ligand>
        <name>Mg(2+)</name>
        <dbReference type="ChEBI" id="CHEBI:18420"/>
        <label>1</label>
    </ligand>
</feature>
<name>B9LVX2_HALLT</name>
<dbReference type="PANTHER" id="PTHR16222:SF12">
    <property type="entry name" value="ADP-RIBOSYLGLYCOHYDROLASE-RELATED"/>
    <property type="match status" value="1"/>
</dbReference>
<dbReference type="GeneID" id="7399200"/>
<dbReference type="InterPro" id="IPR036705">
    <property type="entry name" value="Ribosyl_crysJ1_sf"/>
</dbReference>
<feature type="binding site" evidence="1">
    <location>
        <position position="58"/>
    </location>
    <ligand>
        <name>Mg(2+)</name>
        <dbReference type="ChEBI" id="CHEBI:18420"/>
        <label>1</label>
    </ligand>
</feature>
<dbReference type="Proteomes" id="UP000000740">
    <property type="component" value="Chromosome 2"/>
</dbReference>
<dbReference type="Gene3D" id="1.10.4080.10">
    <property type="entry name" value="ADP-ribosylation/Crystallin J1"/>
    <property type="match status" value="1"/>
</dbReference>
<sequence length="308" mass="32874">MVTPDAATGVVLGLACGDALGRPVEFRSGESIADQHGTVTEMLGHGTHGQPAGTVTDDTDLALCIARSLVEQGGFNGTDIADRFHEWYESDPFDIGLMTADAIREYANGTSWRDAGREVWQHRAEGSNAGNGSVMRCAPHAIAFADDPDTLAQVSRQSSAITHHDPRCTYGCAVLNCTIAGYLQGDDDPLTGALDRLERDAPDELVETLRLVPDHVDESQLPNSGYVVHTLQTALYDALTADSAEDAIVTAVNRGGDTDTIGAVTGALASARFGSDSLPERWLTTIDYREDLELLAQALATTDIDERM</sequence>
<evidence type="ECO:0000256" key="1">
    <source>
        <dbReference type="PIRSR" id="PIRSR605502-1"/>
    </source>
</evidence>
<feature type="binding site" evidence="1">
    <location>
        <position position="260"/>
    </location>
    <ligand>
        <name>Mg(2+)</name>
        <dbReference type="ChEBI" id="CHEBI:18420"/>
        <label>1</label>
    </ligand>
</feature>
<dbReference type="InterPro" id="IPR005502">
    <property type="entry name" value="Ribosyl_crysJ1"/>
</dbReference>
<dbReference type="KEGG" id="hla:Hlac_2793"/>
<gene>
    <name evidence="2" type="ordered locus">Hlac_2793</name>
</gene>
<protein>
    <submittedName>
        <fullName evidence="2">ADP-ribosylation/Crystallin J1</fullName>
    </submittedName>
</protein>
<dbReference type="AlphaFoldDB" id="B9LVX2"/>
<dbReference type="InterPro" id="IPR050792">
    <property type="entry name" value="ADP-ribosylglycohydrolase"/>
</dbReference>
<feature type="binding site" evidence="1">
    <location>
        <position position="257"/>
    </location>
    <ligand>
        <name>Mg(2+)</name>
        <dbReference type="ChEBI" id="CHEBI:18420"/>
        <label>1</label>
    </ligand>
</feature>
<feature type="binding site" evidence="1">
    <location>
        <position position="56"/>
    </location>
    <ligand>
        <name>Mg(2+)</name>
        <dbReference type="ChEBI" id="CHEBI:18420"/>
        <label>1</label>
    </ligand>
</feature>
<organism evidence="2 3">
    <name type="scientific">Halorubrum lacusprofundi (strain ATCC 49239 / DSM 5036 / JCM 8891 / ACAM 34)</name>
    <dbReference type="NCBI Taxonomy" id="416348"/>
    <lineage>
        <taxon>Archaea</taxon>
        <taxon>Methanobacteriati</taxon>
        <taxon>Methanobacteriota</taxon>
        <taxon>Stenosarchaea group</taxon>
        <taxon>Halobacteria</taxon>
        <taxon>Halobacteriales</taxon>
        <taxon>Haloferacaceae</taxon>
        <taxon>Halorubrum</taxon>
    </lineage>
</organism>
<dbReference type="Pfam" id="PF03747">
    <property type="entry name" value="ADP_ribosyl_GH"/>
    <property type="match status" value="1"/>
</dbReference>
<dbReference type="SUPFAM" id="SSF101478">
    <property type="entry name" value="ADP-ribosylglycohydrolase"/>
    <property type="match status" value="1"/>
</dbReference>
<keyword evidence="1" id="KW-0479">Metal-binding</keyword>
<dbReference type="eggNOG" id="arCOG04448">
    <property type="taxonomic scope" value="Archaea"/>
</dbReference>
<keyword evidence="1" id="KW-0460">Magnesium</keyword>